<dbReference type="EMBL" id="GBXM01083236">
    <property type="protein sequence ID" value="JAH25341.1"/>
    <property type="molecule type" value="Transcribed_RNA"/>
</dbReference>
<organism evidence="1">
    <name type="scientific">Anguilla anguilla</name>
    <name type="common">European freshwater eel</name>
    <name type="synonym">Muraena anguilla</name>
    <dbReference type="NCBI Taxonomy" id="7936"/>
    <lineage>
        <taxon>Eukaryota</taxon>
        <taxon>Metazoa</taxon>
        <taxon>Chordata</taxon>
        <taxon>Craniata</taxon>
        <taxon>Vertebrata</taxon>
        <taxon>Euteleostomi</taxon>
        <taxon>Actinopterygii</taxon>
        <taxon>Neopterygii</taxon>
        <taxon>Teleostei</taxon>
        <taxon>Anguilliformes</taxon>
        <taxon>Anguillidae</taxon>
        <taxon>Anguilla</taxon>
    </lineage>
</organism>
<name>A0A0E9R880_ANGAN</name>
<reference evidence="1" key="2">
    <citation type="journal article" date="2015" name="Fish Shellfish Immunol.">
        <title>Early steps in the European eel (Anguilla anguilla)-Vibrio vulnificus interaction in the gills: Role of the RtxA13 toxin.</title>
        <authorList>
            <person name="Callol A."/>
            <person name="Pajuelo D."/>
            <person name="Ebbesson L."/>
            <person name="Teles M."/>
            <person name="MacKenzie S."/>
            <person name="Amaro C."/>
        </authorList>
    </citation>
    <scope>NUCLEOTIDE SEQUENCE</scope>
</reference>
<proteinExistence type="predicted"/>
<evidence type="ECO:0000313" key="1">
    <source>
        <dbReference type="EMBL" id="JAH25341.1"/>
    </source>
</evidence>
<protein>
    <submittedName>
        <fullName evidence="1">Uncharacterized protein</fullName>
    </submittedName>
</protein>
<sequence length="77" mass="8737">MMRQHTAGQETAEKVNCPITFGLQNADSVEKRRIVLHSPTQYGFKYQKIIEADSLHFNLVVIVLFPIHCAGVHCQNN</sequence>
<accession>A0A0E9R880</accession>
<dbReference type="AlphaFoldDB" id="A0A0E9R880"/>
<reference evidence="1" key="1">
    <citation type="submission" date="2014-11" db="EMBL/GenBank/DDBJ databases">
        <authorList>
            <person name="Amaro Gonzalez C."/>
        </authorList>
    </citation>
    <scope>NUCLEOTIDE SEQUENCE</scope>
</reference>